<dbReference type="GO" id="GO:0001227">
    <property type="term" value="F:DNA-binding transcription repressor activity, RNA polymerase II-specific"/>
    <property type="evidence" value="ECO:0007669"/>
    <property type="project" value="TreeGrafter"/>
</dbReference>
<name>A0A8C4T2F0_ERPCA</name>
<dbReference type="FunFam" id="3.30.160.60:FF:000512">
    <property type="entry name" value="zinc finger protein 197 isoform X1"/>
    <property type="match status" value="1"/>
</dbReference>
<dbReference type="GO" id="GO:0000978">
    <property type="term" value="F:RNA polymerase II cis-regulatory region sequence-specific DNA binding"/>
    <property type="evidence" value="ECO:0007669"/>
    <property type="project" value="TreeGrafter"/>
</dbReference>
<dbReference type="AlphaFoldDB" id="A0A8C4T2F0"/>
<reference evidence="13" key="1">
    <citation type="submission" date="2025-08" db="UniProtKB">
        <authorList>
            <consortium name="Ensembl"/>
        </authorList>
    </citation>
    <scope>IDENTIFICATION</scope>
</reference>
<evidence type="ECO:0000256" key="8">
    <source>
        <dbReference type="ARBA" id="ARBA00023125"/>
    </source>
</evidence>
<evidence type="ECO:0000256" key="4">
    <source>
        <dbReference type="ARBA" id="ARBA00022737"/>
    </source>
</evidence>
<evidence type="ECO:0000256" key="6">
    <source>
        <dbReference type="ARBA" id="ARBA00022833"/>
    </source>
</evidence>
<evidence type="ECO:0000256" key="7">
    <source>
        <dbReference type="ARBA" id="ARBA00023015"/>
    </source>
</evidence>
<dbReference type="FunFam" id="3.30.160.60:FF:001498">
    <property type="entry name" value="Zinc finger protein 404"/>
    <property type="match status" value="1"/>
</dbReference>
<dbReference type="FunFam" id="3.30.160.60:FF:002716">
    <property type="entry name" value="Zinc finger protein 212"/>
    <property type="match status" value="1"/>
</dbReference>
<dbReference type="PROSITE" id="PS50157">
    <property type="entry name" value="ZINC_FINGER_C2H2_2"/>
    <property type="match status" value="9"/>
</dbReference>
<dbReference type="PROSITE" id="PS00028">
    <property type="entry name" value="ZINC_FINGER_C2H2_1"/>
    <property type="match status" value="9"/>
</dbReference>
<dbReference type="GO" id="GO:0045596">
    <property type="term" value="P:negative regulation of cell differentiation"/>
    <property type="evidence" value="ECO:0007669"/>
    <property type="project" value="UniProtKB-ARBA"/>
</dbReference>
<dbReference type="Pfam" id="PF00096">
    <property type="entry name" value="zf-C2H2"/>
    <property type="match status" value="7"/>
</dbReference>
<keyword evidence="5 11" id="KW-0863">Zinc-finger</keyword>
<dbReference type="SUPFAM" id="SSF57667">
    <property type="entry name" value="beta-beta-alpha zinc fingers"/>
    <property type="match status" value="5"/>
</dbReference>
<evidence type="ECO:0000313" key="14">
    <source>
        <dbReference type="Proteomes" id="UP000694620"/>
    </source>
</evidence>
<keyword evidence="10" id="KW-0539">Nucleus</keyword>
<evidence type="ECO:0000256" key="9">
    <source>
        <dbReference type="ARBA" id="ARBA00023163"/>
    </source>
</evidence>
<feature type="domain" description="C2H2-type" evidence="12">
    <location>
        <begin position="352"/>
        <end position="379"/>
    </location>
</feature>
<dbReference type="FunFam" id="3.30.160.60:FF:000770">
    <property type="entry name" value="zinc finger protein 16"/>
    <property type="match status" value="1"/>
</dbReference>
<evidence type="ECO:0000256" key="10">
    <source>
        <dbReference type="ARBA" id="ARBA00023242"/>
    </source>
</evidence>
<dbReference type="GO" id="GO:0002682">
    <property type="term" value="P:regulation of immune system process"/>
    <property type="evidence" value="ECO:0007669"/>
    <property type="project" value="TreeGrafter"/>
</dbReference>
<dbReference type="Pfam" id="PF13465">
    <property type="entry name" value="zf-H2C2_2"/>
    <property type="match status" value="1"/>
</dbReference>
<comment type="subcellular location">
    <subcellularLocation>
        <location evidence="1">Nucleus</location>
    </subcellularLocation>
</comment>
<keyword evidence="9" id="KW-0804">Transcription</keyword>
<protein>
    <submittedName>
        <fullName evidence="13">Zinc finger protein OZF-like</fullName>
    </submittedName>
</protein>
<keyword evidence="14" id="KW-1185">Reference proteome</keyword>
<evidence type="ECO:0000256" key="11">
    <source>
        <dbReference type="PROSITE-ProRule" id="PRU00042"/>
    </source>
</evidence>
<gene>
    <name evidence="13" type="primary">LOC114643674</name>
</gene>
<dbReference type="FunFam" id="3.30.160.60:FF:001155">
    <property type="entry name" value="Zinc finger 30C"/>
    <property type="match status" value="3"/>
</dbReference>
<feature type="domain" description="C2H2-type" evidence="12">
    <location>
        <begin position="268"/>
        <end position="295"/>
    </location>
</feature>
<evidence type="ECO:0000256" key="1">
    <source>
        <dbReference type="ARBA" id="ARBA00004123"/>
    </source>
</evidence>
<dbReference type="GO" id="GO:0008270">
    <property type="term" value="F:zinc ion binding"/>
    <property type="evidence" value="ECO:0007669"/>
    <property type="project" value="UniProtKB-KW"/>
</dbReference>
<evidence type="ECO:0000256" key="2">
    <source>
        <dbReference type="ARBA" id="ARBA00006991"/>
    </source>
</evidence>
<comment type="similarity">
    <text evidence="2">Belongs to the krueppel C2H2-type zinc-finger protein family.</text>
</comment>
<accession>A0A8C4T2F0</accession>
<dbReference type="GO" id="GO:0001817">
    <property type="term" value="P:regulation of cytokine production"/>
    <property type="evidence" value="ECO:0007669"/>
    <property type="project" value="TreeGrafter"/>
</dbReference>
<dbReference type="OrthoDB" id="6077919at2759"/>
<dbReference type="PANTHER" id="PTHR24399">
    <property type="entry name" value="ZINC FINGER AND BTB DOMAIN-CONTAINING"/>
    <property type="match status" value="1"/>
</dbReference>
<dbReference type="SMART" id="SM00355">
    <property type="entry name" value="ZnF_C2H2"/>
    <property type="match status" value="9"/>
</dbReference>
<dbReference type="FunFam" id="3.30.160.60:FF:000912">
    <property type="entry name" value="Zinc finger protein 660"/>
    <property type="match status" value="1"/>
</dbReference>
<dbReference type="RefSeq" id="XP_028648018.1">
    <property type="nucleotide sequence ID" value="XM_028792185.2"/>
</dbReference>
<reference evidence="13" key="2">
    <citation type="submission" date="2025-09" db="UniProtKB">
        <authorList>
            <consortium name="Ensembl"/>
        </authorList>
    </citation>
    <scope>IDENTIFICATION</scope>
</reference>
<dbReference type="GeneTree" id="ENSGT00940000154411"/>
<keyword evidence="6" id="KW-0862">Zinc</keyword>
<keyword evidence="3" id="KW-0479">Metal-binding</keyword>
<keyword evidence="7" id="KW-0805">Transcription regulation</keyword>
<evidence type="ECO:0000256" key="5">
    <source>
        <dbReference type="ARBA" id="ARBA00022771"/>
    </source>
</evidence>
<dbReference type="Proteomes" id="UP000694620">
    <property type="component" value="Unassembled WGS sequence"/>
</dbReference>
<keyword evidence="4" id="KW-0677">Repeat</keyword>
<evidence type="ECO:0000256" key="3">
    <source>
        <dbReference type="ARBA" id="ARBA00022723"/>
    </source>
</evidence>
<dbReference type="InterPro" id="IPR036236">
    <property type="entry name" value="Znf_C2H2_sf"/>
</dbReference>
<feature type="domain" description="C2H2-type" evidence="12">
    <location>
        <begin position="296"/>
        <end position="323"/>
    </location>
</feature>
<dbReference type="Gene3D" id="3.30.160.60">
    <property type="entry name" value="Classic Zinc Finger"/>
    <property type="match status" value="9"/>
</dbReference>
<feature type="domain" description="C2H2-type" evidence="12">
    <location>
        <begin position="240"/>
        <end position="267"/>
    </location>
</feature>
<dbReference type="FunFam" id="3.30.160.60:FF:000188">
    <property type="entry name" value="Zinc finger protein 787"/>
    <property type="match status" value="1"/>
</dbReference>
<feature type="domain" description="C2H2-type" evidence="12">
    <location>
        <begin position="408"/>
        <end position="435"/>
    </location>
</feature>
<dbReference type="InterPro" id="IPR013087">
    <property type="entry name" value="Znf_C2H2_type"/>
</dbReference>
<proteinExistence type="inferred from homology"/>
<keyword evidence="8" id="KW-0238">DNA-binding</keyword>
<feature type="domain" description="C2H2-type" evidence="12">
    <location>
        <begin position="324"/>
        <end position="351"/>
    </location>
</feature>
<dbReference type="PANTHER" id="PTHR24399:SF23">
    <property type="entry name" value="C2H2-TYPE DOMAIN-CONTAINING PROTEIN"/>
    <property type="match status" value="1"/>
</dbReference>
<evidence type="ECO:0000259" key="12">
    <source>
        <dbReference type="PROSITE" id="PS50157"/>
    </source>
</evidence>
<feature type="domain" description="C2H2-type" evidence="12">
    <location>
        <begin position="380"/>
        <end position="407"/>
    </location>
</feature>
<dbReference type="GO" id="GO:0005654">
    <property type="term" value="C:nucleoplasm"/>
    <property type="evidence" value="ECO:0007669"/>
    <property type="project" value="TreeGrafter"/>
</dbReference>
<dbReference type="GeneID" id="114643674"/>
<dbReference type="Ensembl" id="ENSECRT00000026721.1">
    <property type="protein sequence ID" value="ENSECRP00000026176.1"/>
    <property type="gene ID" value="ENSECRG00000017689.1"/>
</dbReference>
<sequence length="487" mass="55415">MMSSIKEENCEWESVHRIQGGLCTRMECGEGWGSGFKEEEQLQSSVFMVKQEDPEQVSIRLEKKKQEGIQNFIQDGCPANEPSVQPEREMTLVEATMKRKWPLLPPPHVVQLSPELEDKVSEWLCHRNDTQETQTSTWQPGISDLHKSDSIVLSAFPCTTEQDGENIKKSACSTESLNFTTVPPACQPFVKLRVMDAFRIHHQLHSADSEAFCIVEESNINLKPNKPSDTLYKPMEEKPCCCTECGKLFSDISSLQSHQKTHSGDKPYGCSECGKRFLQKSHLQIHSRIHTGEKPHCCSICGKRFSQINHLQNHTRIHTGEKPHCCSECGKRFTQISSLLNHTRIHTGEKPHNCSICGKLFSQISHLQSHIRIHTGEKPHCCSECGKRFSEVSKLKRHTKVHTREKPHGCSECGKQFSEVSTLQRHIRIHTGEKPHSCSECGKRFSQMSTLQCHTRIHTGLKPHSCSECGKRFSHLSNYKRHARLHT</sequence>
<feature type="domain" description="C2H2-type" evidence="12">
    <location>
        <begin position="436"/>
        <end position="463"/>
    </location>
</feature>
<organism evidence="13 14">
    <name type="scientific">Erpetoichthys calabaricus</name>
    <name type="common">Rope fish</name>
    <name type="synonym">Calamoichthys calabaricus</name>
    <dbReference type="NCBI Taxonomy" id="27687"/>
    <lineage>
        <taxon>Eukaryota</taxon>
        <taxon>Metazoa</taxon>
        <taxon>Chordata</taxon>
        <taxon>Craniata</taxon>
        <taxon>Vertebrata</taxon>
        <taxon>Euteleostomi</taxon>
        <taxon>Actinopterygii</taxon>
        <taxon>Polypteriformes</taxon>
        <taxon>Polypteridae</taxon>
        <taxon>Erpetoichthys</taxon>
    </lineage>
</organism>
<evidence type="ECO:0000313" key="13">
    <source>
        <dbReference type="Ensembl" id="ENSECRP00000026176.1"/>
    </source>
</evidence>
<feature type="domain" description="C2H2-type" evidence="12">
    <location>
        <begin position="464"/>
        <end position="487"/>
    </location>
</feature>